<organism evidence="2 3">
    <name type="scientific">Streptomyces roseicoloratus</name>
    <dbReference type="NCBI Taxonomy" id="2508722"/>
    <lineage>
        <taxon>Bacteria</taxon>
        <taxon>Bacillati</taxon>
        <taxon>Actinomycetota</taxon>
        <taxon>Actinomycetes</taxon>
        <taxon>Kitasatosporales</taxon>
        <taxon>Streptomycetaceae</taxon>
        <taxon>Streptomyces</taxon>
    </lineage>
</organism>
<name>A0ABY9RVP6_9ACTN</name>
<gene>
    <name evidence="2" type="ORF">RGF97_17315</name>
</gene>
<sequence>MVAVPGEGSATTYHLRPPGGGTAWSASADGSTLFPVPVQVTHATFPADRDAVYDSRARQSSVPVVFHFADGSTGEGALVLAPAELERLHAETGRLLVGPEKATGDRA</sequence>
<evidence type="ECO:0000256" key="1">
    <source>
        <dbReference type="SAM" id="MobiDB-lite"/>
    </source>
</evidence>
<evidence type="ECO:0000313" key="3">
    <source>
        <dbReference type="Proteomes" id="UP001250858"/>
    </source>
</evidence>
<keyword evidence="3" id="KW-1185">Reference proteome</keyword>
<proteinExistence type="predicted"/>
<dbReference type="EMBL" id="CP133762">
    <property type="protein sequence ID" value="WMX46248.1"/>
    <property type="molecule type" value="Genomic_DNA"/>
</dbReference>
<dbReference type="RefSeq" id="WP_309548871.1">
    <property type="nucleotide sequence ID" value="NZ_CP133762.1"/>
</dbReference>
<accession>A0ABY9RVP6</accession>
<protein>
    <submittedName>
        <fullName evidence="2">Uncharacterized protein</fullName>
    </submittedName>
</protein>
<dbReference type="Proteomes" id="UP001250858">
    <property type="component" value="Chromosome"/>
</dbReference>
<feature type="region of interest" description="Disordered" evidence="1">
    <location>
        <begin position="1"/>
        <end position="28"/>
    </location>
</feature>
<evidence type="ECO:0000313" key="2">
    <source>
        <dbReference type="EMBL" id="WMX46248.1"/>
    </source>
</evidence>
<reference evidence="2 3" key="1">
    <citation type="submission" date="2023-09" db="EMBL/GenBank/DDBJ databases">
        <title>Complete genome of Streptomyces roseicoloratus T14.</title>
        <authorList>
            <person name="Bashizi T."/>
            <person name="Kim M.-J."/>
            <person name="Lee G."/>
            <person name="Tagele S.B."/>
            <person name="Shin J.-H."/>
        </authorList>
    </citation>
    <scope>NUCLEOTIDE SEQUENCE [LARGE SCALE GENOMIC DNA]</scope>
    <source>
        <strain evidence="2 3">T14</strain>
    </source>
</reference>